<dbReference type="SUPFAM" id="SSF55874">
    <property type="entry name" value="ATPase domain of HSP90 chaperone/DNA topoisomerase II/histidine kinase"/>
    <property type="match status" value="1"/>
</dbReference>
<dbReference type="EC" id="2.7.13.3" evidence="3"/>
<evidence type="ECO:0000256" key="6">
    <source>
        <dbReference type="ARBA" id="ARBA00022741"/>
    </source>
</evidence>
<dbReference type="PRINTS" id="PR00344">
    <property type="entry name" value="BCTRLSENSOR"/>
</dbReference>
<dbReference type="PROSITE" id="PS50113">
    <property type="entry name" value="PAC"/>
    <property type="match status" value="1"/>
</dbReference>
<keyword evidence="11" id="KW-0175">Coiled coil</keyword>
<dbReference type="SMART" id="SM00388">
    <property type="entry name" value="HisKA"/>
    <property type="match status" value="1"/>
</dbReference>
<dbReference type="PANTHER" id="PTHR43711">
    <property type="entry name" value="TWO-COMPONENT HISTIDINE KINASE"/>
    <property type="match status" value="1"/>
</dbReference>
<reference evidence="14 15" key="1">
    <citation type="submission" date="2020-08" db="EMBL/GenBank/DDBJ databases">
        <title>Genomic Encyclopedia of Type Strains, Phase IV (KMG-IV): sequencing the most valuable type-strain genomes for metagenomic binning, comparative biology and taxonomic classification.</title>
        <authorList>
            <person name="Goeker M."/>
        </authorList>
    </citation>
    <scope>NUCLEOTIDE SEQUENCE [LARGE SCALE GENOMIC DNA]</scope>
    <source>
        <strain evidence="14 15">DSM 11590</strain>
    </source>
</reference>
<gene>
    <name evidence="14" type="ORF">FHS48_002258</name>
</gene>
<comment type="caution">
    <text evidence="14">The sequence shown here is derived from an EMBL/GenBank/DDBJ whole genome shotgun (WGS) entry which is preliminary data.</text>
</comment>
<dbReference type="GO" id="GO:0005524">
    <property type="term" value="F:ATP binding"/>
    <property type="evidence" value="ECO:0007669"/>
    <property type="project" value="UniProtKB-KW"/>
</dbReference>
<dbReference type="CDD" id="cd00082">
    <property type="entry name" value="HisKA"/>
    <property type="match status" value="1"/>
</dbReference>
<accession>A0A7W9ZG26</accession>
<dbReference type="PROSITE" id="PS50109">
    <property type="entry name" value="HIS_KIN"/>
    <property type="match status" value="1"/>
</dbReference>
<keyword evidence="9" id="KW-0902">Two-component regulatory system</keyword>
<dbReference type="InterPro" id="IPR035965">
    <property type="entry name" value="PAS-like_dom_sf"/>
</dbReference>
<dbReference type="Gene3D" id="3.30.565.10">
    <property type="entry name" value="Histidine kinase-like ATPase, C-terminal domain"/>
    <property type="match status" value="1"/>
</dbReference>
<comment type="subcellular location">
    <subcellularLocation>
        <location evidence="2">Membrane</location>
    </subcellularLocation>
</comment>
<dbReference type="InterPro" id="IPR003594">
    <property type="entry name" value="HATPase_dom"/>
</dbReference>
<evidence type="ECO:0000256" key="1">
    <source>
        <dbReference type="ARBA" id="ARBA00000085"/>
    </source>
</evidence>
<dbReference type="Pfam" id="PF08448">
    <property type="entry name" value="PAS_4"/>
    <property type="match status" value="1"/>
</dbReference>
<dbReference type="GO" id="GO:0000155">
    <property type="term" value="F:phosphorelay sensor kinase activity"/>
    <property type="evidence" value="ECO:0007669"/>
    <property type="project" value="InterPro"/>
</dbReference>
<evidence type="ECO:0000259" key="12">
    <source>
        <dbReference type="PROSITE" id="PS50109"/>
    </source>
</evidence>
<dbReference type="GO" id="GO:0016020">
    <property type="term" value="C:membrane"/>
    <property type="evidence" value="ECO:0007669"/>
    <property type="project" value="UniProtKB-SubCell"/>
</dbReference>
<keyword evidence="5" id="KW-0808">Transferase</keyword>
<evidence type="ECO:0000256" key="7">
    <source>
        <dbReference type="ARBA" id="ARBA00022777"/>
    </source>
</evidence>
<evidence type="ECO:0000256" key="8">
    <source>
        <dbReference type="ARBA" id="ARBA00022840"/>
    </source>
</evidence>
<dbReference type="Pfam" id="PF12860">
    <property type="entry name" value="PAS_7"/>
    <property type="match status" value="1"/>
</dbReference>
<evidence type="ECO:0000256" key="5">
    <source>
        <dbReference type="ARBA" id="ARBA00022679"/>
    </source>
</evidence>
<keyword evidence="6" id="KW-0547">Nucleotide-binding</keyword>
<feature type="domain" description="PAC" evidence="13">
    <location>
        <begin position="253"/>
        <end position="305"/>
    </location>
</feature>
<comment type="catalytic activity">
    <reaction evidence="1">
        <text>ATP + protein L-histidine = ADP + protein N-phospho-L-histidine.</text>
        <dbReference type="EC" id="2.7.13.3"/>
    </reaction>
</comment>
<evidence type="ECO:0000259" key="13">
    <source>
        <dbReference type="PROSITE" id="PS50113"/>
    </source>
</evidence>
<keyword evidence="10" id="KW-0472">Membrane</keyword>
<dbReference type="FunFam" id="1.10.287.130:FF:000038">
    <property type="entry name" value="Sensory transduction histidine kinase"/>
    <property type="match status" value="1"/>
</dbReference>
<dbReference type="InterPro" id="IPR000014">
    <property type="entry name" value="PAS"/>
</dbReference>
<organism evidence="14 15">
    <name type="scientific">Novispirillum itersonii</name>
    <name type="common">Aquaspirillum itersonii</name>
    <dbReference type="NCBI Taxonomy" id="189"/>
    <lineage>
        <taxon>Bacteria</taxon>
        <taxon>Pseudomonadati</taxon>
        <taxon>Pseudomonadota</taxon>
        <taxon>Alphaproteobacteria</taxon>
        <taxon>Rhodospirillales</taxon>
        <taxon>Novispirillaceae</taxon>
        <taxon>Novispirillum</taxon>
    </lineage>
</organism>
<dbReference type="SMART" id="SM00086">
    <property type="entry name" value="PAC"/>
    <property type="match status" value="1"/>
</dbReference>
<evidence type="ECO:0000256" key="10">
    <source>
        <dbReference type="ARBA" id="ARBA00023136"/>
    </source>
</evidence>
<keyword evidence="15" id="KW-1185">Reference proteome</keyword>
<dbReference type="EMBL" id="JACIIX010000007">
    <property type="protein sequence ID" value="MBB6210833.1"/>
    <property type="molecule type" value="Genomic_DNA"/>
</dbReference>
<evidence type="ECO:0000256" key="3">
    <source>
        <dbReference type="ARBA" id="ARBA00012438"/>
    </source>
</evidence>
<dbReference type="SUPFAM" id="SSF47384">
    <property type="entry name" value="Homodimeric domain of signal transducing histidine kinase"/>
    <property type="match status" value="1"/>
</dbReference>
<dbReference type="InterPro" id="IPR001610">
    <property type="entry name" value="PAC"/>
</dbReference>
<dbReference type="SMART" id="SM00387">
    <property type="entry name" value="HATPase_c"/>
    <property type="match status" value="1"/>
</dbReference>
<dbReference type="Pfam" id="PF00512">
    <property type="entry name" value="HisKA"/>
    <property type="match status" value="1"/>
</dbReference>
<dbReference type="Proteomes" id="UP000544872">
    <property type="component" value="Unassembled WGS sequence"/>
</dbReference>
<dbReference type="InterPro" id="IPR003661">
    <property type="entry name" value="HisK_dim/P_dom"/>
</dbReference>
<proteinExistence type="predicted"/>
<dbReference type="RefSeq" id="WP_184263650.1">
    <property type="nucleotide sequence ID" value="NZ_JACIIX010000007.1"/>
</dbReference>
<dbReference type="InterPro" id="IPR036097">
    <property type="entry name" value="HisK_dim/P_sf"/>
</dbReference>
<keyword evidence="4" id="KW-0597">Phosphoprotein</keyword>
<dbReference type="SMART" id="SM00091">
    <property type="entry name" value="PAS"/>
    <property type="match status" value="2"/>
</dbReference>
<keyword evidence="8" id="KW-0067">ATP-binding</keyword>
<dbReference type="AlphaFoldDB" id="A0A7W9ZG26"/>
<evidence type="ECO:0000256" key="4">
    <source>
        <dbReference type="ARBA" id="ARBA00022553"/>
    </source>
</evidence>
<sequence>MHPLLASQLAEASSRGPEGSVDLQRLLKLVDATYHALTGGGEDGRAVSAQAGSATDDPLEGPLRAQAAGQIRDLLDAVGEGLLTFSDDLRIMDANASAGLLLGCSAPSLIGRLLPDLLPRTVLQDSTVAEDEFGHVVRLTAGGTETVLLVKRGALPAITGQRHTLLLRDITAPVRAREELDLSRQRFRDYAESSSDWLWEVDDTFTLTQVAGPQTWLRDALMQAGTLRALQPYSANEAFNDFDTLLTAHESFRDLLFRFADPEGGMRVVSLSGKPVFNCTGQFLGYRGTATDISAQERTRERLEATEAKLMAALSGISEGFTLFDHDDRLILCNARYRQMYPDTADVLTYGIRFEEIVQISLERGLYQAPPGRSLSMVVRDRLECHRRADGMPFEMHTLTGKWVRVVEYRTPDGGRIGLHTDISDTVELQAALQAAKEEAEAASRAKSEFLSAMSHELRTPLNAVLGFAQLLAVSRRDPLTAKQREHVDHIRRSGNHLLTLINEVLDLARIESGALTLAPEALTLSSLVQDCLAIVQPLALPGGIRVEVAPSLVRVPKVYADYVRMKQVLLNLLSNAIKYNVPEGQVLISAGQYQSAGLENTLRDDWVRIRISDTGRGIAVEKQGGLFQPFNRLGAEVSGIEGTGIGLKVTRDLMQMMGGQIGFESAEGQGTTFWVDLPVAEAAPVVPSVQKGPGVQGGGEPPHRRLLLIEHRLDVIAGFQTAVAGLPGVSLVSVPSMEDGLFTAHAELPDAIVLGQVLGQPEGAAPDGPEPLTLLRAAGETMRIPVFLLPGVSGEGRQVYPLPHPVTAETLRTALVRGLAGASGPD</sequence>
<dbReference type="InterPro" id="IPR050736">
    <property type="entry name" value="Sensor_HK_Regulatory"/>
</dbReference>
<feature type="domain" description="Histidine kinase" evidence="12">
    <location>
        <begin position="453"/>
        <end position="682"/>
    </location>
</feature>
<keyword evidence="7" id="KW-0418">Kinase</keyword>
<dbReference type="InterPro" id="IPR005467">
    <property type="entry name" value="His_kinase_dom"/>
</dbReference>
<dbReference type="Pfam" id="PF02518">
    <property type="entry name" value="HATPase_c"/>
    <property type="match status" value="1"/>
</dbReference>
<evidence type="ECO:0000313" key="15">
    <source>
        <dbReference type="Proteomes" id="UP000544872"/>
    </source>
</evidence>
<dbReference type="InterPro" id="IPR004358">
    <property type="entry name" value="Sig_transdc_His_kin-like_C"/>
</dbReference>
<dbReference type="PANTHER" id="PTHR43711:SF26">
    <property type="entry name" value="SENSOR HISTIDINE KINASE RCSC"/>
    <property type="match status" value="1"/>
</dbReference>
<evidence type="ECO:0000256" key="2">
    <source>
        <dbReference type="ARBA" id="ARBA00004370"/>
    </source>
</evidence>
<protein>
    <recommendedName>
        <fullName evidence="3">histidine kinase</fullName>
        <ecNumber evidence="3">2.7.13.3</ecNumber>
    </recommendedName>
</protein>
<evidence type="ECO:0000256" key="11">
    <source>
        <dbReference type="SAM" id="Coils"/>
    </source>
</evidence>
<dbReference type="Gene3D" id="3.30.450.20">
    <property type="entry name" value="PAS domain"/>
    <property type="match status" value="3"/>
</dbReference>
<evidence type="ECO:0000256" key="9">
    <source>
        <dbReference type="ARBA" id="ARBA00023012"/>
    </source>
</evidence>
<evidence type="ECO:0000313" key="14">
    <source>
        <dbReference type="EMBL" id="MBB6210833.1"/>
    </source>
</evidence>
<dbReference type="Gene3D" id="1.10.287.130">
    <property type="match status" value="1"/>
</dbReference>
<dbReference type="InterPro" id="IPR000700">
    <property type="entry name" value="PAS-assoc_C"/>
</dbReference>
<dbReference type="InterPro" id="IPR036890">
    <property type="entry name" value="HATPase_C_sf"/>
</dbReference>
<name>A0A7W9ZG26_NOVIT</name>
<feature type="coiled-coil region" evidence="11">
    <location>
        <begin position="426"/>
        <end position="453"/>
    </location>
</feature>
<dbReference type="InterPro" id="IPR013656">
    <property type="entry name" value="PAS_4"/>
</dbReference>
<dbReference type="SUPFAM" id="SSF55785">
    <property type="entry name" value="PYP-like sensor domain (PAS domain)"/>
    <property type="match status" value="3"/>
</dbReference>